<keyword evidence="2" id="KW-1185">Reference proteome</keyword>
<sequence>MIESYLDFPLQTDRTYKVCSGGPVEIYYIPATNEHPLYKFAFQIQSCWEPLLCSTAKCFTRVICQSDVPVFIPKEVQVLVEGKYVSIYAPLSSHVVYEQSSNESRIHIRPRSPDVPEEGIVVIYAADMQKFDEWIQVIVTDNMTVYCQGGNSIIFSNDSSATLYQLMKNCV</sequence>
<gene>
    <name evidence="1" type="ORF">DICVIV_01482</name>
</gene>
<reference evidence="1 2" key="1">
    <citation type="submission" date="2013-11" db="EMBL/GenBank/DDBJ databases">
        <title>Draft genome of the bovine lungworm Dictyocaulus viviparus.</title>
        <authorList>
            <person name="Mitreva M."/>
        </authorList>
    </citation>
    <scope>NUCLEOTIDE SEQUENCE [LARGE SCALE GENOMIC DNA]</scope>
    <source>
        <strain evidence="1 2">HannoverDv2000</strain>
    </source>
</reference>
<dbReference type="OrthoDB" id="5814469at2759"/>
<reference evidence="2" key="2">
    <citation type="journal article" date="2016" name="Sci. Rep.">
        <title>Dictyocaulus viviparus genome, variome and transcriptome elucidate lungworm biology and support future intervention.</title>
        <authorList>
            <person name="McNulty S.N."/>
            <person name="Strube C."/>
            <person name="Rosa B.A."/>
            <person name="Martin J.C."/>
            <person name="Tyagi R."/>
            <person name="Choi Y.J."/>
            <person name="Wang Q."/>
            <person name="Hallsworth Pepin K."/>
            <person name="Zhang X."/>
            <person name="Ozersky P."/>
            <person name="Wilson R.K."/>
            <person name="Sternberg P.W."/>
            <person name="Gasser R.B."/>
            <person name="Mitreva M."/>
        </authorList>
    </citation>
    <scope>NUCLEOTIDE SEQUENCE [LARGE SCALE GENOMIC DNA]</scope>
    <source>
        <strain evidence="2">HannoverDv2000</strain>
    </source>
</reference>
<name>A0A0D8Y6D5_DICVI</name>
<evidence type="ECO:0000313" key="1">
    <source>
        <dbReference type="EMBL" id="KJH52280.1"/>
    </source>
</evidence>
<protein>
    <submittedName>
        <fullName evidence="1">Uncharacterized protein</fullName>
    </submittedName>
</protein>
<dbReference type="AlphaFoldDB" id="A0A0D8Y6D5"/>
<accession>A0A0D8Y6D5</accession>
<dbReference type="EMBL" id="KN716167">
    <property type="protein sequence ID" value="KJH52280.1"/>
    <property type="molecule type" value="Genomic_DNA"/>
</dbReference>
<organism evidence="1 2">
    <name type="scientific">Dictyocaulus viviparus</name>
    <name type="common">Bovine lungworm</name>
    <dbReference type="NCBI Taxonomy" id="29172"/>
    <lineage>
        <taxon>Eukaryota</taxon>
        <taxon>Metazoa</taxon>
        <taxon>Ecdysozoa</taxon>
        <taxon>Nematoda</taxon>
        <taxon>Chromadorea</taxon>
        <taxon>Rhabditida</taxon>
        <taxon>Rhabditina</taxon>
        <taxon>Rhabditomorpha</taxon>
        <taxon>Strongyloidea</taxon>
        <taxon>Metastrongylidae</taxon>
        <taxon>Dictyocaulus</taxon>
    </lineage>
</organism>
<proteinExistence type="predicted"/>
<evidence type="ECO:0000313" key="2">
    <source>
        <dbReference type="Proteomes" id="UP000053766"/>
    </source>
</evidence>
<dbReference type="Proteomes" id="UP000053766">
    <property type="component" value="Unassembled WGS sequence"/>
</dbReference>